<sequence>MLTGVNIPPTWLSEAASVLNCRTGSILFMYLGLPIGGDGRKLSFWKLLVDRNRARLSVSNNKFLSFGGRLEGGSDACTWWRMICHMRDGVGSGVGNWFDDNTRRVVGNGRNTFFWIDNWLGGAPLKLQFSRLYELSVLKECSMEDMARLGGEEGGKYPGLLEVVARSYTWLLDSWDISISNFC</sequence>
<gene>
    <name evidence="1" type="ordered locus">MTR_1g044185</name>
</gene>
<dbReference type="HOGENOM" id="CLU_1477263_0_0_1"/>
<dbReference type="Proteomes" id="UP000002051">
    <property type="component" value="Unassembled WGS sequence"/>
</dbReference>
<accession>A0A072VH48</accession>
<dbReference type="PANTHER" id="PTHR36617:SF5">
    <property type="entry name" value="OS05G0421675 PROTEIN"/>
    <property type="match status" value="1"/>
</dbReference>
<dbReference type="PANTHER" id="PTHR36617">
    <property type="entry name" value="PROTEIN, PUTATIVE-RELATED"/>
    <property type="match status" value="1"/>
</dbReference>
<evidence type="ECO:0000313" key="2">
    <source>
        <dbReference type="EnsemblPlants" id="KEH41147"/>
    </source>
</evidence>
<reference evidence="1 3" key="1">
    <citation type="journal article" date="2011" name="Nature">
        <title>The Medicago genome provides insight into the evolution of rhizobial symbioses.</title>
        <authorList>
            <person name="Young N.D."/>
            <person name="Debelle F."/>
            <person name="Oldroyd G.E."/>
            <person name="Geurts R."/>
            <person name="Cannon S.B."/>
            <person name="Udvardi M.K."/>
            <person name="Benedito V.A."/>
            <person name="Mayer K.F."/>
            <person name="Gouzy J."/>
            <person name="Schoof H."/>
            <person name="Van de Peer Y."/>
            <person name="Proost S."/>
            <person name="Cook D.R."/>
            <person name="Meyers B.C."/>
            <person name="Spannagl M."/>
            <person name="Cheung F."/>
            <person name="De Mita S."/>
            <person name="Krishnakumar V."/>
            <person name="Gundlach H."/>
            <person name="Zhou S."/>
            <person name="Mudge J."/>
            <person name="Bharti A.K."/>
            <person name="Murray J.D."/>
            <person name="Naoumkina M.A."/>
            <person name="Rosen B."/>
            <person name="Silverstein K.A."/>
            <person name="Tang H."/>
            <person name="Rombauts S."/>
            <person name="Zhao P.X."/>
            <person name="Zhou P."/>
            <person name="Barbe V."/>
            <person name="Bardou P."/>
            <person name="Bechner M."/>
            <person name="Bellec A."/>
            <person name="Berger A."/>
            <person name="Berges H."/>
            <person name="Bidwell S."/>
            <person name="Bisseling T."/>
            <person name="Choisne N."/>
            <person name="Couloux A."/>
            <person name="Denny R."/>
            <person name="Deshpande S."/>
            <person name="Dai X."/>
            <person name="Doyle J.J."/>
            <person name="Dudez A.M."/>
            <person name="Farmer A.D."/>
            <person name="Fouteau S."/>
            <person name="Franken C."/>
            <person name="Gibelin C."/>
            <person name="Gish J."/>
            <person name="Goldstein S."/>
            <person name="Gonzalez A.J."/>
            <person name="Green P.J."/>
            <person name="Hallab A."/>
            <person name="Hartog M."/>
            <person name="Hua A."/>
            <person name="Humphray S.J."/>
            <person name="Jeong D.H."/>
            <person name="Jing Y."/>
            <person name="Jocker A."/>
            <person name="Kenton S.M."/>
            <person name="Kim D.J."/>
            <person name="Klee K."/>
            <person name="Lai H."/>
            <person name="Lang C."/>
            <person name="Lin S."/>
            <person name="Macmil S.L."/>
            <person name="Magdelenat G."/>
            <person name="Matthews L."/>
            <person name="McCorrison J."/>
            <person name="Monaghan E.L."/>
            <person name="Mun J.H."/>
            <person name="Najar F.Z."/>
            <person name="Nicholson C."/>
            <person name="Noirot C."/>
            <person name="O'Bleness M."/>
            <person name="Paule C.R."/>
            <person name="Poulain J."/>
            <person name="Prion F."/>
            <person name="Qin B."/>
            <person name="Qu C."/>
            <person name="Retzel E.F."/>
            <person name="Riddle C."/>
            <person name="Sallet E."/>
            <person name="Samain S."/>
            <person name="Samson N."/>
            <person name="Sanders I."/>
            <person name="Saurat O."/>
            <person name="Scarpelli C."/>
            <person name="Schiex T."/>
            <person name="Segurens B."/>
            <person name="Severin A.J."/>
            <person name="Sherrier D.J."/>
            <person name="Shi R."/>
            <person name="Sims S."/>
            <person name="Singer S.R."/>
            <person name="Sinharoy S."/>
            <person name="Sterck L."/>
            <person name="Viollet A."/>
            <person name="Wang B.B."/>
            <person name="Wang K."/>
            <person name="Wang M."/>
            <person name="Wang X."/>
            <person name="Warfsmann J."/>
            <person name="Weissenbach J."/>
            <person name="White D.D."/>
            <person name="White J.D."/>
            <person name="Wiley G.B."/>
            <person name="Wincker P."/>
            <person name="Xing Y."/>
            <person name="Yang L."/>
            <person name="Yao Z."/>
            <person name="Ying F."/>
            <person name="Zhai J."/>
            <person name="Zhou L."/>
            <person name="Zuber A."/>
            <person name="Denarie J."/>
            <person name="Dixon R.A."/>
            <person name="May G.D."/>
            <person name="Schwartz D.C."/>
            <person name="Rogers J."/>
            <person name="Quetier F."/>
            <person name="Town C.D."/>
            <person name="Roe B.A."/>
        </authorList>
    </citation>
    <scope>NUCLEOTIDE SEQUENCE [LARGE SCALE GENOMIC DNA]</scope>
    <source>
        <strain evidence="1">A17</strain>
        <strain evidence="2 3">cv. Jemalong A17</strain>
    </source>
</reference>
<reference evidence="1 3" key="2">
    <citation type="journal article" date="2014" name="BMC Genomics">
        <title>An improved genome release (version Mt4.0) for the model legume Medicago truncatula.</title>
        <authorList>
            <person name="Tang H."/>
            <person name="Krishnakumar V."/>
            <person name="Bidwell S."/>
            <person name="Rosen B."/>
            <person name="Chan A."/>
            <person name="Zhou S."/>
            <person name="Gentzbittel L."/>
            <person name="Childs K.L."/>
            <person name="Yandell M."/>
            <person name="Gundlach H."/>
            <person name="Mayer K.F."/>
            <person name="Schwartz D.C."/>
            <person name="Town C.D."/>
        </authorList>
    </citation>
    <scope>GENOME REANNOTATION</scope>
    <source>
        <strain evidence="1">A17</strain>
        <strain evidence="2 3">cv. Jemalong A17</strain>
    </source>
</reference>
<proteinExistence type="predicted"/>
<evidence type="ECO:0000313" key="3">
    <source>
        <dbReference type="Proteomes" id="UP000002051"/>
    </source>
</evidence>
<keyword evidence="3" id="KW-1185">Reference proteome</keyword>
<evidence type="ECO:0000313" key="1">
    <source>
        <dbReference type="EMBL" id="KEH41147.1"/>
    </source>
</evidence>
<dbReference type="EnsemblPlants" id="KEH41147">
    <property type="protein sequence ID" value="KEH41147"/>
    <property type="gene ID" value="MTR_1g044185"/>
</dbReference>
<dbReference type="AlphaFoldDB" id="A0A072VH48"/>
<name>A0A072VH48_MEDTR</name>
<dbReference type="EMBL" id="CM001217">
    <property type="protein sequence ID" value="KEH41147.1"/>
    <property type="molecule type" value="Genomic_DNA"/>
</dbReference>
<organism evidence="1 3">
    <name type="scientific">Medicago truncatula</name>
    <name type="common">Barrel medic</name>
    <name type="synonym">Medicago tribuloides</name>
    <dbReference type="NCBI Taxonomy" id="3880"/>
    <lineage>
        <taxon>Eukaryota</taxon>
        <taxon>Viridiplantae</taxon>
        <taxon>Streptophyta</taxon>
        <taxon>Embryophyta</taxon>
        <taxon>Tracheophyta</taxon>
        <taxon>Spermatophyta</taxon>
        <taxon>Magnoliopsida</taxon>
        <taxon>eudicotyledons</taxon>
        <taxon>Gunneridae</taxon>
        <taxon>Pentapetalae</taxon>
        <taxon>rosids</taxon>
        <taxon>fabids</taxon>
        <taxon>Fabales</taxon>
        <taxon>Fabaceae</taxon>
        <taxon>Papilionoideae</taxon>
        <taxon>50 kb inversion clade</taxon>
        <taxon>NPAAA clade</taxon>
        <taxon>Hologalegina</taxon>
        <taxon>IRL clade</taxon>
        <taxon>Trifolieae</taxon>
        <taxon>Medicago</taxon>
    </lineage>
</organism>
<reference evidence="2" key="3">
    <citation type="submission" date="2015-04" db="UniProtKB">
        <authorList>
            <consortium name="EnsemblPlants"/>
        </authorList>
    </citation>
    <scope>IDENTIFICATION</scope>
    <source>
        <strain evidence="2">cv. Jemalong A17</strain>
    </source>
</reference>
<protein>
    <submittedName>
        <fullName evidence="1 2">Uncharacterized protein</fullName>
    </submittedName>
</protein>